<dbReference type="SUPFAM" id="SSF48498">
    <property type="entry name" value="Tetracyclin repressor-like, C-terminal domain"/>
    <property type="match status" value="1"/>
</dbReference>
<keyword evidence="1" id="KW-0805">Transcription regulation</keyword>
<evidence type="ECO:0000259" key="5">
    <source>
        <dbReference type="PROSITE" id="PS50977"/>
    </source>
</evidence>
<organism evidence="6 7">
    <name type="scientific">Nocardia stercoris</name>
    <dbReference type="NCBI Taxonomy" id="2483361"/>
    <lineage>
        <taxon>Bacteria</taxon>
        <taxon>Bacillati</taxon>
        <taxon>Actinomycetota</taxon>
        <taxon>Actinomycetes</taxon>
        <taxon>Mycobacteriales</taxon>
        <taxon>Nocardiaceae</taxon>
        <taxon>Nocardia</taxon>
    </lineage>
</organism>
<reference evidence="6 7" key="1">
    <citation type="submission" date="2018-10" db="EMBL/GenBank/DDBJ databases">
        <title>Isolation from cow dung.</title>
        <authorList>
            <person name="Ling L."/>
        </authorList>
    </citation>
    <scope>NUCLEOTIDE SEQUENCE [LARGE SCALE GENOMIC DNA]</scope>
    <source>
        <strain evidence="6 7">NEAU-LL90</strain>
    </source>
</reference>
<dbReference type="Pfam" id="PF00440">
    <property type="entry name" value="TetR_N"/>
    <property type="match status" value="1"/>
</dbReference>
<accession>A0A3M2LBQ0</accession>
<name>A0A3M2LBQ0_9NOCA</name>
<evidence type="ECO:0000256" key="2">
    <source>
        <dbReference type="ARBA" id="ARBA00023125"/>
    </source>
</evidence>
<sequence length="194" mass="20835">MARPRETTNDELLVHAHALLLERGGAGFTLSDVAARAGVAPATLIKRFGSKSQLIIAVSERWLASIAPGMAAAMRPHDDPVERLVAGASWDMGNFDDAVTAGSQLAAFADDLQDPALRALLAKGWERETQILQAAVDEVRTHLPLAPDSRKAARMLRALAVGIHLSWSIAPVGSLVDDAHDHLTTLVNSWKDIR</sequence>
<protein>
    <submittedName>
        <fullName evidence="6">TetR/AcrR family transcriptional regulator</fullName>
    </submittedName>
</protein>
<dbReference type="PANTHER" id="PTHR47506">
    <property type="entry name" value="TRANSCRIPTIONAL REGULATORY PROTEIN"/>
    <property type="match status" value="1"/>
</dbReference>
<proteinExistence type="predicted"/>
<dbReference type="SUPFAM" id="SSF46689">
    <property type="entry name" value="Homeodomain-like"/>
    <property type="match status" value="1"/>
</dbReference>
<dbReference type="RefSeq" id="WP_122187572.1">
    <property type="nucleotide sequence ID" value="NZ_RFFH01000003.1"/>
</dbReference>
<dbReference type="PROSITE" id="PS50977">
    <property type="entry name" value="HTH_TETR_2"/>
    <property type="match status" value="1"/>
</dbReference>
<dbReference type="AlphaFoldDB" id="A0A3M2LBQ0"/>
<evidence type="ECO:0000256" key="4">
    <source>
        <dbReference type="PROSITE-ProRule" id="PRU00335"/>
    </source>
</evidence>
<evidence type="ECO:0000256" key="3">
    <source>
        <dbReference type="ARBA" id="ARBA00023163"/>
    </source>
</evidence>
<gene>
    <name evidence="6" type="ORF">EBN03_09445</name>
</gene>
<keyword evidence="7" id="KW-1185">Reference proteome</keyword>
<dbReference type="Gene3D" id="1.10.357.10">
    <property type="entry name" value="Tetracycline Repressor, domain 2"/>
    <property type="match status" value="1"/>
</dbReference>
<comment type="caution">
    <text evidence="6">The sequence shown here is derived from an EMBL/GenBank/DDBJ whole genome shotgun (WGS) entry which is preliminary data.</text>
</comment>
<dbReference type="Proteomes" id="UP000279275">
    <property type="component" value="Unassembled WGS sequence"/>
</dbReference>
<dbReference type="PANTHER" id="PTHR47506:SF6">
    <property type="entry name" value="HTH-TYPE TRANSCRIPTIONAL REPRESSOR NEMR"/>
    <property type="match status" value="1"/>
</dbReference>
<feature type="DNA-binding region" description="H-T-H motif" evidence="4">
    <location>
        <begin position="29"/>
        <end position="48"/>
    </location>
</feature>
<dbReference type="OrthoDB" id="3572434at2"/>
<evidence type="ECO:0000313" key="7">
    <source>
        <dbReference type="Proteomes" id="UP000279275"/>
    </source>
</evidence>
<dbReference type="EMBL" id="RFFH01000003">
    <property type="protein sequence ID" value="RMI33375.1"/>
    <property type="molecule type" value="Genomic_DNA"/>
</dbReference>
<dbReference type="GO" id="GO:0003677">
    <property type="term" value="F:DNA binding"/>
    <property type="evidence" value="ECO:0007669"/>
    <property type="project" value="UniProtKB-UniRule"/>
</dbReference>
<evidence type="ECO:0000313" key="6">
    <source>
        <dbReference type="EMBL" id="RMI33375.1"/>
    </source>
</evidence>
<dbReference type="InterPro" id="IPR009057">
    <property type="entry name" value="Homeodomain-like_sf"/>
</dbReference>
<evidence type="ECO:0000256" key="1">
    <source>
        <dbReference type="ARBA" id="ARBA00023015"/>
    </source>
</evidence>
<dbReference type="InterPro" id="IPR001647">
    <property type="entry name" value="HTH_TetR"/>
</dbReference>
<keyword evidence="2 4" id="KW-0238">DNA-binding</keyword>
<dbReference type="InterPro" id="IPR036271">
    <property type="entry name" value="Tet_transcr_reg_TetR-rel_C_sf"/>
</dbReference>
<keyword evidence="3" id="KW-0804">Transcription</keyword>
<feature type="domain" description="HTH tetR-type" evidence="5">
    <location>
        <begin position="6"/>
        <end position="66"/>
    </location>
</feature>